<sequence>MGRVNFASKMVLVGIYLMAICGGAIFLFCGGGYGQEKLGVVVSIAPLSEWVREVGGDKVEVTVLLPPGASPHTYEPKPAQLIKVERARIFVKNGAGLEFWADKIVKINKDILVVDISKEVELIEISSEAKGKLHLLKDPHLWLSLKNAKKGVRQICEALSKVDPENAEYYKRNADGYIEKLDALDREIREKLETIKNKKFIALHPAWSYFCRDYDLEQVPIEEAGKEPGPKHLMRVIEIAKKNNIKVVFVEPQFNPKSAQVIAREIGGQVKTVDPLAGNYLENMRTIADELARCLK</sequence>
<dbReference type="GO" id="GO:0007155">
    <property type="term" value="P:cell adhesion"/>
    <property type="evidence" value="ECO:0007669"/>
    <property type="project" value="InterPro"/>
</dbReference>
<comment type="similarity">
    <text evidence="1 4">Belongs to the bacterial solute-binding protein 9 family.</text>
</comment>
<dbReference type="GO" id="GO:0030001">
    <property type="term" value="P:metal ion transport"/>
    <property type="evidence" value="ECO:0007669"/>
    <property type="project" value="InterPro"/>
</dbReference>
<dbReference type="Pfam" id="PF01297">
    <property type="entry name" value="ZnuA"/>
    <property type="match status" value="1"/>
</dbReference>
<protein>
    <submittedName>
        <fullName evidence="6">Zinc ABC transporter substrate-binding protein</fullName>
    </submittedName>
</protein>
<comment type="caution">
    <text evidence="6">The sequence shown here is derived from an EMBL/GenBank/DDBJ whole genome shotgun (WGS) entry which is preliminary data.</text>
</comment>
<dbReference type="InterPro" id="IPR006128">
    <property type="entry name" value="Lipoprotein_PsaA-like"/>
</dbReference>
<dbReference type="PRINTS" id="PR00691">
    <property type="entry name" value="ADHESINB"/>
</dbReference>
<feature type="transmembrane region" description="Helical" evidence="5">
    <location>
        <begin position="12"/>
        <end position="33"/>
    </location>
</feature>
<dbReference type="PANTHER" id="PTHR42953">
    <property type="entry name" value="HIGH-AFFINITY ZINC UPTAKE SYSTEM PROTEIN ZNUA-RELATED"/>
    <property type="match status" value="1"/>
</dbReference>
<proteinExistence type="inferred from homology"/>
<dbReference type="SUPFAM" id="SSF53807">
    <property type="entry name" value="Helical backbone' metal receptor"/>
    <property type="match status" value="1"/>
</dbReference>
<dbReference type="AlphaFoldDB" id="A0A662D657"/>
<organism evidence="6 7">
    <name type="scientific">Aerophobetes bacterium</name>
    <dbReference type="NCBI Taxonomy" id="2030807"/>
    <lineage>
        <taxon>Bacteria</taxon>
        <taxon>Candidatus Aerophobota</taxon>
    </lineage>
</organism>
<evidence type="ECO:0000256" key="1">
    <source>
        <dbReference type="ARBA" id="ARBA00011028"/>
    </source>
</evidence>
<evidence type="ECO:0000313" key="7">
    <source>
        <dbReference type="Proteomes" id="UP000277457"/>
    </source>
</evidence>
<name>A0A662D657_UNCAE</name>
<evidence type="ECO:0000256" key="2">
    <source>
        <dbReference type="ARBA" id="ARBA00022448"/>
    </source>
</evidence>
<dbReference type="InterPro" id="IPR006127">
    <property type="entry name" value="ZnuA-like"/>
</dbReference>
<dbReference type="Gene3D" id="3.40.50.1980">
    <property type="entry name" value="Nitrogenase molybdenum iron protein domain"/>
    <property type="match status" value="2"/>
</dbReference>
<dbReference type="PRINTS" id="PR00690">
    <property type="entry name" value="ADHESNFAMILY"/>
</dbReference>
<keyword evidence="5" id="KW-0812">Transmembrane</keyword>
<dbReference type="Proteomes" id="UP000277457">
    <property type="component" value="Unassembled WGS sequence"/>
</dbReference>
<keyword evidence="3" id="KW-0732">Signal</keyword>
<dbReference type="InterPro" id="IPR050492">
    <property type="entry name" value="Bact_metal-bind_prot9"/>
</dbReference>
<keyword evidence="5" id="KW-0472">Membrane</keyword>
<keyword evidence="5" id="KW-1133">Transmembrane helix</keyword>
<reference evidence="6 7" key="1">
    <citation type="submission" date="2018-06" db="EMBL/GenBank/DDBJ databases">
        <title>Extensive metabolic versatility and redundancy in microbially diverse, dynamic hydrothermal sediments.</title>
        <authorList>
            <person name="Dombrowski N."/>
            <person name="Teske A."/>
            <person name="Baker B.J."/>
        </authorList>
    </citation>
    <scope>NUCLEOTIDE SEQUENCE [LARGE SCALE GENOMIC DNA]</scope>
    <source>
        <strain evidence="6">B7_G13</strain>
    </source>
</reference>
<dbReference type="PANTHER" id="PTHR42953:SF3">
    <property type="entry name" value="HIGH-AFFINITY ZINC UPTAKE SYSTEM PROTEIN ZNUA"/>
    <property type="match status" value="1"/>
</dbReference>
<dbReference type="GO" id="GO:0046872">
    <property type="term" value="F:metal ion binding"/>
    <property type="evidence" value="ECO:0007669"/>
    <property type="project" value="InterPro"/>
</dbReference>
<accession>A0A662D657</accession>
<dbReference type="EMBL" id="QMPY01000032">
    <property type="protein sequence ID" value="RLE08315.1"/>
    <property type="molecule type" value="Genomic_DNA"/>
</dbReference>
<keyword evidence="2 4" id="KW-0813">Transport</keyword>
<evidence type="ECO:0000256" key="4">
    <source>
        <dbReference type="RuleBase" id="RU003512"/>
    </source>
</evidence>
<dbReference type="InterPro" id="IPR006129">
    <property type="entry name" value="AdhesinB"/>
</dbReference>
<evidence type="ECO:0000256" key="5">
    <source>
        <dbReference type="SAM" id="Phobius"/>
    </source>
</evidence>
<evidence type="ECO:0000256" key="3">
    <source>
        <dbReference type="ARBA" id="ARBA00022729"/>
    </source>
</evidence>
<gene>
    <name evidence="6" type="ORF">DRZ78_01290</name>
</gene>
<evidence type="ECO:0000313" key="6">
    <source>
        <dbReference type="EMBL" id="RLE08315.1"/>
    </source>
</evidence>